<dbReference type="Proteomes" id="UP000031518">
    <property type="component" value="Unassembled WGS sequence"/>
</dbReference>
<keyword evidence="3" id="KW-1185">Reference proteome</keyword>
<organism evidence="2 3">
    <name type="scientific">Pyrinomonas methylaliphatogenes</name>
    <dbReference type="NCBI Taxonomy" id="454194"/>
    <lineage>
        <taxon>Bacteria</taxon>
        <taxon>Pseudomonadati</taxon>
        <taxon>Acidobacteriota</taxon>
        <taxon>Blastocatellia</taxon>
        <taxon>Blastocatellales</taxon>
        <taxon>Pyrinomonadaceae</taxon>
        <taxon>Pyrinomonas</taxon>
    </lineage>
</organism>
<gene>
    <name evidence="2" type="ORF">PYK22_00491</name>
</gene>
<reference evidence="2 3" key="2">
    <citation type="submission" date="2015-01" db="EMBL/GenBank/DDBJ databases">
        <title>Complete genome sequence of Pyrinomonas methylaliphatogenes type strain K22T.</title>
        <authorList>
            <person name="Lee K.C.Y."/>
            <person name="Power J.F."/>
            <person name="Dunfield P.F."/>
            <person name="Morgan X.C."/>
            <person name="Huttenhower C."/>
            <person name="Stott M.B."/>
        </authorList>
    </citation>
    <scope>NUCLEOTIDE SEQUENCE [LARGE SCALE GENOMIC DNA]</scope>
    <source>
        <strain evidence="2 3">K22</strain>
    </source>
</reference>
<dbReference type="OrthoDB" id="9784101at2"/>
<dbReference type="PANTHER" id="PTHR45036:SF1">
    <property type="entry name" value="METHYLTRANSFERASE LIKE 7A"/>
    <property type="match status" value="1"/>
</dbReference>
<evidence type="ECO:0000313" key="3">
    <source>
        <dbReference type="Proteomes" id="UP000031518"/>
    </source>
</evidence>
<feature type="domain" description="Methyltransferase type 11" evidence="1">
    <location>
        <begin position="52"/>
        <end position="142"/>
    </location>
</feature>
<evidence type="ECO:0000259" key="1">
    <source>
        <dbReference type="Pfam" id="PF08241"/>
    </source>
</evidence>
<dbReference type="EMBL" id="CBXV010000002">
    <property type="protein sequence ID" value="CDM64497.1"/>
    <property type="molecule type" value="Genomic_DNA"/>
</dbReference>
<dbReference type="EC" id="2.1.1.201" evidence="2"/>
<keyword evidence="2" id="KW-0808">Transferase</keyword>
<protein>
    <submittedName>
        <fullName evidence="2">Methylase involved in ubiquinone/menaquinone biosynthesis</fullName>
        <ecNumber evidence="2">2.1.1.163</ecNumber>
        <ecNumber evidence="2">2.1.1.201</ecNumber>
    </submittedName>
</protein>
<proteinExistence type="predicted"/>
<dbReference type="GO" id="GO:0043770">
    <property type="term" value="F:demethylmenaquinone methyltransferase activity"/>
    <property type="evidence" value="ECO:0007669"/>
    <property type="project" value="UniProtKB-EC"/>
</dbReference>
<dbReference type="GO" id="GO:0008425">
    <property type="term" value="F:2-methoxy-6-polyprenyl-1,4-benzoquinol methyltransferase activity"/>
    <property type="evidence" value="ECO:0007669"/>
    <property type="project" value="UniProtKB-EC"/>
</dbReference>
<dbReference type="InterPro" id="IPR052356">
    <property type="entry name" value="Thiol_S-MT"/>
</dbReference>
<dbReference type="SUPFAM" id="SSF53335">
    <property type="entry name" value="S-adenosyl-L-methionine-dependent methyltransferases"/>
    <property type="match status" value="1"/>
</dbReference>
<reference evidence="2 3" key="1">
    <citation type="submission" date="2013-12" db="EMBL/GenBank/DDBJ databases">
        <authorList>
            <person name="Stott M."/>
        </authorList>
    </citation>
    <scope>NUCLEOTIDE SEQUENCE [LARGE SCALE GENOMIC DNA]</scope>
    <source>
        <strain evidence="2 3">K22</strain>
    </source>
</reference>
<dbReference type="Pfam" id="PF08241">
    <property type="entry name" value="Methyltransf_11"/>
    <property type="match status" value="1"/>
</dbReference>
<dbReference type="AlphaFoldDB" id="A0A0B6WUT7"/>
<evidence type="ECO:0000313" key="2">
    <source>
        <dbReference type="EMBL" id="CDM64497.1"/>
    </source>
</evidence>
<accession>A0A0B6WUT7</accession>
<keyword evidence="2" id="KW-0830">Ubiquinone</keyword>
<sequence>MTCSYNSSKQRAIYDRFAPRFDRFMRPLEERLLARLRARAIAMLPSNGRVIEIGAGTGVNFNLYPMSASVIASEPNAEMIRLAQEKRGPKNIQLVRSVAEDLPFSNGAFDAALATLVFCSVRSPRRAFAELKRVTKSGGPIVLIEHVRPAGWLGPLFDLISLATVLLFDDHFNRRTAREAEKVGLHIERIEPYARGIFQLIVCRA</sequence>
<name>A0A0B6WUT7_9BACT</name>
<dbReference type="STRING" id="454194.PYK22_00491"/>
<dbReference type="PANTHER" id="PTHR45036">
    <property type="entry name" value="METHYLTRANSFERASE LIKE 7B"/>
    <property type="match status" value="1"/>
</dbReference>
<dbReference type="Gene3D" id="3.40.50.150">
    <property type="entry name" value="Vaccinia Virus protein VP39"/>
    <property type="match status" value="1"/>
</dbReference>
<dbReference type="EC" id="2.1.1.163" evidence="2"/>
<keyword evidence="2" id="KW-0489">Methyltransferase</keyword>
<dbReference type="RefSeq" id="WP_060635248.1">
    <property type="nucleotide sequence ID" value="NZ_CBXV010000002.1"/>
</dbReference>
<dbReference type="InterPro" id="IPR013216">
    <property type="entry name" value="Methyltransf_11"/>
</dbReference>
<dbReference type="InterPro" id="IPR029063">
    <property type="entry name" value="SAM-dependent_MTases_sf"/>
</dbReference>
<dbReference type="GO" id="GO:0008757">
    <property type="term" value="F:S-adenosylmethionine-dependent methyltransferase activity"/>
    <property type="evidence" value="ECO:0007669"/>
    <property type="project" value="InterPro"/>
</dbReference>
<dbReference type="GO" id="GO:0032259">
    <property type="term" value="P:methylation"/>
    <property type="evidence" value="ECO:0007669"/>
    <property type="project" value="UniProtKB-KW"/>
</dbReference>
<dbReference type="CDD" id="cd02440">
    <property type="entry name" value="AdoMet_MTases"/>
    <property type="match status" value="1"/>
</dbReference>